<evidence type="ECO:0000259" key="16">
    <source>
        <dbReference type="PROSITE" id="PS51480"/>
    </source>
</evidence>
<evidence type="ECO:0000256" key="11">
    <source>
        <dbReference type="ARBA" id="ARBA00045490"/>
    </source>
</evidence>
<protein>
    <recommendedName>
        <fullName evidence="4">Triokinase/FMN cyclase</fullName>
        <ecNumber evidence="2">2.7.1.28</ecNumber>
        <ecNumber evidence="1">2.7.1.29</ecNumber>
        <ecNumber evidence="3">4.6.1.15</ecNumber>
    </recommendedName>
    <alternativeName>
        <fullName evidence="10">Bifunctional ATP-dependent dihydroxyacetone kinase/FAD-AMP lyase (cyclizing)</fullName>
    </alternativeName>
</protein>
<accession>A0AAN9W0Z0</accession>
<evidence type="ECO:0000313" key="19">
    <source>
        <dbReference type="Proteomes" id="UP001378592"/>
    </source>
</evidence>
<dbReference type="InterPro" id="IPR050861">
    <property type="entry name" value="Dihydroxyacetone_Kinase"/>
</dbReference>
<evidence type="ECO:0000256" key="13">
    <source>
        <dbReference type="ARBA" id="ARBA00047974"/>
    </source>
</evidence>
<evidence type="ECO:0000256" key="10">
    <source>
        <dbReference type="ARBA" id="ARBA00032426"/>
    </source>
</evidence>
<dbReference type="SMART" id="SM01120">
    <property type="entry name" value="Dak2"/>
    <property type="match status" value="1"/>
</dbReference>
<dbReference type="PROSITE" id="PS51481">
    <property type="entry name" value="DHAK"/>
    <property type="match status" value="1"/>
</dbReference>
<dbReference type="InterPro" id="IPR004007">
    <property type="entry name" value="DhaL_dom"/>
</dbReference>
<dbReference type="Gene3D" id="3.30.1180.20">
    <property type="entry name" value="Dihydroxyacetone kinase, domain 2"/>
    <property type="match status" value="1"/>
</dbReference>
<dbReference type="InterPro" id="IPR036117">
    <property type="entry name" value="DhaL_dom_sf"/>
</dbReference>
<comment type="caution">
    <text evidence="18">The sequence shown here is derived from an EMBL/GenBank/DDBJ whole genome shotgun (WGS) entry which is preliminary data.</text>
</comment>
<dbReference type="EC" id="4.6.1.15" evidence="3"/>
<dbReference type="GO" id="GO:0019563">
    <property type="term" value="P:glycerol catabolic process"/>
    <property type="evidence" value="ECO:0007669"/>
    <property type="project" value="TreeGrafter"/>
</dbReference>
<dbReference type="AlphaFoldDB" id="A0AAN9W0Z0"/>
<dbReference type="FunFam" id="1.25.40.340:FF:000002">
    <property type="entry name" value="Dihydroxyacetone kinase, L subunit"/>
    <property type="match status" value="1"/>
</dbReference>
<evidence type="ECO:0000256" key="3">
    <source>
        <dbReference type="ARBA" id="ARBA00012578"/>
    </source>
</evidence>
<evidence type="ECO:0000259" key="17">
    <source>
        <dbReference type="PROSITE" id="PS51481"/>
    </source>
</evidence>
<evidence type="ECO:0000256" key="8">
    <source>
        <dbReference type="ARBA" id="ARBA00022840"/>
    </source>
</evidence>
<name>A0AAN9W0Z0_9ORTH</name>
<feature type="domain" description="DhaL" evidence="16">
    <location>
        <begin position="378"/>
        <end position="582"/>
    </location>
</feature>
<evidence type="ECO:0000256" key="4">
    <source>
        <dbReference type="ARBA" id="ARBA00018932"/>
    </source>
</evidence>
<evidence type="ECO:0000256" key="2">
    <source>
        <dbReference type="ARBA" id="ARBA00012110"/>
    </source>
</evidence>
<keyword evidence="19" id="KW-1185">Reference proteome</keyword>
<proteinExistence type="predicted"/>
<comment type="catalytic activity">
    <reaction evidence="15">
        <text>dihydroxyacetone + ATP = dihydroxyacetone phosphate + ADP + H(+)</text>
        <dbReference type="Rhea" id="RHEA:15773"/>
        <dbReference type="ChEBI" id="CHEBI:15378"/>
        <dbReference type="ChEBI" id="CHEBI:16016"/>
        <dbReference type="ChEBI" id="CHEBI:30616"/>
        <dbReference type="ChEBI" id="CHEBI:57642"/>
        <dbReference type="ChEBI" id="CHEBI:456216"/>
        <dbReference type="EC" id="2.7.1.29"/>
    </reaction>
</comment>
<dbReference type="SUPFAM" id="SSF101473">
    <property type="entry name" value="DhaL-like"/>
    <property type="match status" value="1"/>
</dbReference>
<dbReference type="Pfam" id="PF02733">
    <property type="entry name" value="Dak1"/>
    <property type="match status" value="1"/>
</dbReference>
<dbReference type="GO" id="GO:0005829">
    <property type="term" value="C:cytosol"/>
    <property type="evidence" value="ECO:0007669"/>
    <property type="project" value="TreeGrafter"/>
</dbReference>
<keyword evidence="7" id="KW-0418">Kinase</keyword>
<dbReference type="Proteomes" id="UP001378592">
    <property type="component" value="Unassembled WGS sequence"/>
</dbReference>
<comment type="function">
    <text evidence="11">Catalyzes both the phosphorylation of dihydroxyacetone and of glyceraldehyde, and the splitting of ribonucleoside diphosphate-X compounds among which FAD is the best substrate. Represses IFIH1-mediated cellular antiviral response.</text>
</comment>
<gene>
    <name evidence="18" type="ORF">R5R35_014277</name>
</gene>
<dbReference type="Gene3D" id="3.40.50.10440">
    <property type="entry name" value="Dihydroxyacetone kinase, domain 1"/>
    <property type="match status" value="1"/>
</dbReference>
<dbReference type="GO" id="GO:0005524">
    <property type="term" value="F:ATP binding"/>
    <property type="evidence" value="ECO:0007669"/>
    <property type="project" value="UniProtKB-KW"/>
</dbReference>
<dbReference type="PROSITE" id="PS51480">
    <property type="entry name" value="DHAL"/>
    <property type="match status" value="1"/>
</dbReference>
<keyword evidence="6" id="KW-0547">Nucleotide-binding</keyword>
<reference evidence="18 19" key="1">
    <citation type="submission" date="2024-03" db="EMBL/GenBank/DDBJ databases">
        <title>The genome assembly and annotation of the cricket Gryllus longicercus Weissman &amp; Gray.</title>
        <authorList>
            <person name="Szrajer S."/>
            <person name="Gray D."/>
            <person name="Ylla G."/>
        </authorList>
    </citation>
    <scope>NUCLEOTIDE SEQUENCE [LARGE SCALE GENOMIC DNA]</scope>
    <source>
        <strain evidence="18">DAG 2021-001</strain>
        <tissue evidence="18">Whole body minus gut</tissue>
    </source>
</reference>
<dbReference type="GO" id="GO:0034012">
    <property type="term" value="F:FAD-AMP lyase (cyclizing) activity"/>
    <property type="evidence" value="ECO:0007669"/>
    <property type="project" value="UniProtKB-EC"/>
</dbReference>
<evidence type="ECO:0000256" key="7">
    <source>
        <dbReference type="ARBA" id="ARBA00022777"/>
    </source>
</evidence>
<comment type="subunit">
    <text evidence="12">Homodimer. Interacts with IFIH1 (via the CARD domains), the interaction is inhibited by viral infection.</text>
</comment>
<evidence type="ECO:0000313" key="18">
    <source>
        <dbReference type="EMBL" id="KAK7872486.1"/>
    </source>
</evidence>
<dbReference type="FunFam" id="3.40.50.10440:FF:000001">
    <property type="entry name" value="Dihydroxyacetone kinase, DhaK subunit"/>
    <property type="match status" value="1"/>
</dbReference>
<evidence type="ECO:0000256" key="15">
    <source>
        <dbReference type="ARBA" id="ARBA00048898"/>
    </source>
</evidence>
<comment type="catalytic activity">
    <reaction evidence="14">
        <text>FAD = riboflavin cyclic-4',5'-phosphate + AMP + H(+)</text>
        <dbReference type="Rhea" id="RHEA:13729"/>
        <dbReference type="ChEBI" id="CHEBI:15378"/>
        <dbReference type="ChEBI" id="CHEBI:57692"/>
        <dbReference type="ChEBI" id="CHEBI:76202"/>
        <dbReference type="ChEBI" id="CHEBI:456215"/>
        <dbReference type="EC" id="4.6.1.15"/>
    </reaction>
</comment>
<dbReference type="PANTHER" id="PTHR28629">
    <property type="entry name" value="TRIOKINASE/FMN CYCLASE"/>
    <property type="match status" value="1"/>
</dbReference>
<organism evidence="18 19">
    <name type="scientific">Gryllus longicercus</name>
    <dbReference type="NCBI Taxonomy" id="2509291"/>
    <lineage>
        <taxon>Eukaryota</taxon>
        <taxon>Metazoa</taxon>
        <taxon>Ecdysozoa</taxon>
        <taxon>Arthropoda</taxon>
        <taxon>Hexapoda</taxon>
        <taxon>Insecta</taxon>
        <taxon>Pterygota</taxon>
        <taxon>Neoptera</taxon>
        <taxon>Polyneoptera</taxon>
        <taxon>Orthoptera</taxon>
        <taxon>Ensifera</taxon>
        <taxon>Gryllidea</taxon>
        <taxon>Grylloidea</taxon>
        <taxon>Gryllidae</taxon>
        <taxon>Gryllinae</taxon>
        <taxon>Gryllus</taxon>
    </lineage>
</organism>
<dbReference type="GO" id="GO:0004371">
    <property type="term" value="F:glycerone kinase activity"/>
    <property type="evidence" value="ECO:0007669"/>
    <property type="project" value="UniProtKB-EC"/>
</dbReference>
<dbReference type="GO" id="GO:0050354">
    <property type="term" value="F:triokinase activity"/>
    <property type="evidence" value="ECO:0007669"/>
    <property type="project" value="UniProtKB-EC"/>
</dbReference>
<keyword evidence="8" id="KW-0067">ATP-binding</keyword>
<evidence type="ECO:0000256" key="14">
    <source>
        <dbReference type="ARBA" id="ARBA00048526"/>
    </source>
</evidence>
<dbReference type="EMBL" id="JAZDUA010000024">
    <property type="protein sequence ID" value="KAK7872486.1"/>
    <property type="molecule type" value="Genomic_DNA"/>
</dbReference>
<dbReference type="InterPro" id="IPR004006">
    <property type="entry name" value="DhaK_dom"/>
</dbReference>
<evidence type="ECO:0000256" key="9">
    <source>
        <dbReference type="ARBA" id="ARBA00023285"/>
    </source>
</evidence>
<dbReference type="SUPFAM" id="SSF82549">
    <property type="entry name" value="DAK1/DegV-like"/>
    <property type="match status" value="1"/>
</dbReference>
<evidence type="ECO:0000256" key="1">
    <source>
        <dbReference type="ARBA" id="ARBA00012107"/>
    </source>
</evidence>
<dbReference type="PANTHER" id="PTHR28629:SF4">
    <property type="entry name" value="TRIOKINASE_FMN CYCLASE"/>
    <property type="match status" value="1"/>
</dbReference>
<comment type="catalytic activity">
    <reaction evidence="13">
        <text>D-glyceraldehyde + ATP = D-glyceraldehyde 3-phosphate + ADP + H(+)</text>
        <dbReference type="Rhea" id="RHEA:13941"/>
        <dbReference type="ChEBI" id="CHEBI:15378"/>
        <dbReference type="ChEBI" id="CHEBI:17378"/>
        <dbReference type="ChEBI" id="CHEBI:30616"/>
        <dbReference type="ChEBI" id="CHEBI:59776"/>
        <dbReference type="ChEBI" id="CHEBI:456216"/>
        <dbReference type="EC" id="2.7.1.28"/>
    </reaction>
</comment>
<sequence length="587" mass="60520">MAVCKKLVNSPDACVDEMLAGVAAAFPGLDLHAAHRVLLRKQDVPRNKVGILSGGGSGHEPFCAGFVGRGMLGAAVAGSVFASPPPSHVLYAIRCLAEQGASGVLAVVANYTGDCLNFGLAVERARALGLAVEAVVVGEDCALLDRGGGAGGAGRRGLCGLLFVYKLAGALAEAGASLEAVAERARQVTARMATLGVCLSPCSLPGAGPLFTLGPDEMELGLGVHGEEGAFRLKLSSAHEVAEAMVARLAGALALAPGARVAALLNNLGGTSQLEQALMGGELRAALERRGVAVERLYAGHLMTSLEMAGVQLSVLRLPDEEAEAAAWLAALDEPTDAGAWPGCPLALPCALPPTPAPQELAHDEEGAGPELPAAAAQRLLRCVEAAAQALRKAESRCNLLDSGCGDGDCGSTLRRLADEAWGAARAGALREARPARLLAWLSEAAERVMGGTSGAVYSLLLARAARSLAQEPSALYADAWARAWRASLYGLAHYSTARPGDRTLLDALEPACRAFEAAPKRDWEDVKGALLSAADAAARGCDATKDMEPRVGRASYVDRQRVQDVDAGAFGAAVWIRAVVEELCKD</sequence>
<dbReference type="EC" id="2.7.1.28" evidence="2"/>
<dbReference type="Gene3D" id="1.25.40.340">
    <property type="match status" value="1"/>
</dbReference>
<evidence type="ECO:0000256" key="12">
    <source>
        <dbReference type="ARBA" id="ARBA00046681"/>
    </source>
</evidence>
<feature type="domain" description="DhaK" evidence="17">
    <location>
        <begin position="10"/>
        <end position="341"/>
    </location>
</feature>
<evidence type="ECO:0000256" key="5">
    <source>
        <dbReference type="ARBA" id="ARBA00022679"/>
    </source>
</evidence>
<keyword evidence="9" id="KW-0170">Cobalt</keyword>
<keyword evidence="5" id="KW-0808">Transferase</keyword>
<evidence type="ECO:0000256" key="6">
    <source>
        <dbReference type="ARBA" id="ARBA00022741"/>
    </source>
</evidence>
<dbReference type="EC" id="2.7.1.29" evidence="1"/>
<dbReference type="Pfam" id="PF02734">
    <property type="entry name" value="Dak2"/>
    <property type="match status" value="1"/>
</dbReference>